<dbReference type="FunFam" id="3.40.50.2000:FF:000060">
    <property type="entry name" value="Glycosyltransferase"/>
    <property type="match status" value="1"/>
</dbReference>
<dbReference type="Proteomes" id="UP001633002">
    <property type="component" value="Unassembled WGS sequence"/>
</dbReference>
<keyword evidence="2 3" id="KW-0808">Transferase</keyword>
<evidence type="ECO:0000313" key="6">
    <source>
        <dbReference type="Proteomes" id="UP001633002"/>
    </source>
</evidence>
<dbReference type="AlphaFoldDB" id="A0ABD3HV99"/>
<dbReference type="PROSITE" id="PS00375">
    <property type="entry name" value="UDPGT"/>
    <property type="match status" value="1"/>
</dbReference>
<dbReference type="Pfam" id="PF00201">
    <property type="entry name" value="UDPGT"/>
    <property type="match status" value="1"/>
</dbReference>
<organism evidence="5 6">
    <name type="scientific">Riccia sorocarpa</name>
    <dbReference type="NCBI Taxonomy" id="122646"/>
    <lineage>
        <taxon>Eukaryota</taxon>
        <taxon>Viridiplantae</taxon>
        <taxon>Streptophyta</taxon>
        <taxon>Embryophyta</taxon>
        <taxon>Marchantiophyta</taxon>
        <taxon>Marchantiopsida</taxon>
        <taxon>Marchantiidae</taxon>
        <taxon>Marchantiales</taxon>
        <taxon>Ricciaceae</taxon>
        <taxon>Riccia</taxon>
    </lineage>
</organism>
<sequence>MDRSLRPTSTNVWVIAVPFYSHLCRASELAECLAQNGLTITLLGAEHDVERFLSDRRRTVSTWNRQNFDIRFRTLESAELTAATGGKGKSGAWEPTVNAYMRILEETLAKDDLDGIPKPTFVIGDNMLLGLMDLFAAAHVDVPVCCFVTLSPSLTASAIYIRELESLGIFLMPPPDVTVDKQMQQALISLPGFRLTTFEVAMSTYYSSYAVTVFSDFVKRSQHVILLGFQELESRGCYELERLVRSHAAANNRTKVPQVWAVGPLFPLDLHNLEAEDRRQEDENMEACLQFLDSQPPSSVVYVAFGVEIGLTREQILELIQGLERSQQPFLCVLHPPEKAYRSGVEDPLSVIPAESRERIGSRGLFVEWAPQREVLAHPSTGAFMSHCGYGSVLEAASFGVPMLCWPWQYDQFLDCRLVVDELQTGLELFPTSIKLDLVSSEKVEQTINTLFHSDEGLAVRKRALDMKERARQSRGENGSSTRNIQALVATIKAELWSPESSTIQ</sequence>
<evidence type="ECO:0000256" key="2">
    <source>
        <dbReference type="ARBA" id="ARBA00022679"/>
    </source>
</evidence>
<evidence type="ECO:0000256" key="1">
    <source>
        <dbReference type="ARBA" id="ARBA00009995"/>
    </source>
</evidence>
<dbReference type="GO" id="GO:0016757">
    <property type="term" value="F:glycosyltransferase activity"/>
    <property type="evidence" value="ECO:0007669"/>
    <property type="project" value="UniProtKB-KW"/>
</dbReference>
<dbReference type="SUPFAM" id="SSF53756">
    <property type="entry name" value="UDP-Glycosyltransferase/glycogen phosphorylase"/>
    <property type="match status" value="1"/>
</dbReference>
<dbReference type="EC" id="2.4.1.-" evidence="4"/>
<keyword evidence="6" id="KW-1185">Reference proteome</keyword>
<name>A0ABD3HV99_9MARC</name>
<accession>A0ABD3HV99</accession>
<proteinExistence type="inferred from homology"/>
<dbReference type="PANTHER" id="PTHR48045">
    <property type="entry name" value="UDP-GLYCOSYLTRANSFERASE 72B1"/>
    <property type="match status" value="1"/>
</dbReference>
<gene>
    <name evidence="5" type="ORF">R1sor_009494</name>
</gene>
<dbReference type="Gene3D" id="3.40.50.2000">
    <property type="entry name" value="Glycogen Phosphorylase B"/>
    <property type="match status" value="2"/>
</dbReference>
<comment type="similarity">
    <text evidence="1 3">Belongs to the UDP-glycosyltransferase family.</text>
</comment>
<comment type="caution">
    <text evidence="5">The sequence shown here is derived from an EMBL/GenBank/DDBJ whole genome shotgun (WGS) entry which is preliminary data.</text>
</comment>
<protein>
    <recommendedName>
        <fullName evidence="4">Glycosyltransferase</fullName>
        <ecNumber evidence="4">2.4.1.-</ecNumber>
    </recommendedName>
</protein>
<dbReference type="PANTHER" id="PTHR48045:SF31">
    <property type="entry name" value="UDP-GLYCOSYLTRANSFERASE 76B1-LIKE"/>
    <property type="match status" value="1"/>
</dbReference>
<evidence type="ECO:0000313" key="5">
    <source>
        <dbReference type="EMBL" id="KAL3695418.1"/>
    </source>
</evidence>
<dbReference type="EMBL" id="JBJQOH010000002">
    <property type="protein sequence ID" value="KAL3695418.1"/>
    <property type="molecule type" value="Genomic_DNA"/>
</dbReference>
<dbReference type="CDD" id="cd03784">
    <property type="entry name" value="GT1_Gtf-like"/>
    <property type="match status" value="1"/>
</dbReference>
<evidence type="ECO:0000256" key="4">
    <source>
        <dbReference type="RuleBase" id="RU362057"/>
    </source>
</evidence>
<dbReference type="InterPro" id="IPR002213">
    <property type="entry name" value="UDP_glucos_trans"/>
</dbReference>
<reference evidence="5 6" key="1">
    <citation type="submission" date="2024-09" db="EMBL/GenBank/DDBJ databases">
        <title>Chromosome-scale assembly of Riccia sorocarpa.</title>
        <authorList>
            <person name="Paukszto L."/>
        </authorList>
    </citation>
    <scope>NUCLEOTIDE SEQUENCE [LARGE SCALE GENOMIC DNA]</scope>
    <source>
        <strain evidence="5">LP-2024</strain>
        <tissue evidence="5">Aerial parts of the thallus</tissue>
    </source>
</reference>
<keyword evidence="3" id="KW-0328">Glycosyltransferase</keyword>
<evidence type="ECO:0000256" key="3">
    <source>
        <dbReference type="RuleBase" id="RU003718"/>
    </source>
</evidence>
<dbReference type="InterPro" id="IPR035595">
    <property type="entry name" value="UDP_glycos_trans_CS"/>
</dbReference>